<keyword evidence="3" id="KW-1185">Reference proteome</keyword>
<keyword evidence="1" id="KW-0472">Membrane</keyword>
<keyword evidence="1" id="KW-1133">Transmembrane helix</keyword>
<sequence>MSAQKVYIICVLSAFYLSYQWNIGLDSRSVRSVFSFLSVQSQIVSNTW</sequence>
<evidence type="ECO:0000313" key="2">
    <source>
        <dbReference type="EMBL" id="MDV6237285.1"/>
    </source>
</evidence>
<evidence type="ECO:0000313" key="3">
    <source>
        <dbReference type="Proteomes" id="UP000232122"/>
    </source>
</evidence>
<organism evidence="2 3">
    <name type="scientific">Leptospira ellisii</name>
    <dbReference type="NCBI Taxonomy" id="2023197"/>
    <lineage>
        <taxon>Bacteria</taxon>
        <taxon>Pseudomonadati</taxon>
        <taxon>Spirochaetota</taxon>
        <taxon>Spirochaetia</taxon>
        <taxon>Leptospirales</taxon>
        <taxon>Leptospiraceae</taxon>
        <taxon>Leptospira</taxon>
    </lineage>
</organism>
<dbReference type="EMBL" id="NPEF02000022">
    <property type="protein sequence ID" value="MDV6237285.1"/>
    <property type="molecule type" value="Genomic_DNA"/>
</dbReference>
<dbReference type="RefSeq" id="WP_165783406.1">
    <property type="nucleotide sequence ID" value="NZ_NPEF02000022.1"/>
</dbReference>
<keyword evidence="1" id="KW-0812">Transmembrane</keyword>
<proteinExistence type="predicted"/>
<dbReference type="AlphaFoldDB" id="A0AAE4QRE5"/>
<reference evidence="2 3" key="1">
    <citation type="journal article" date="2018" name="Microb. Genom.">
        <title>Deciphering the unexplored Leptospira diversity from soils uncovers genomic evolution to virulence.</title>
        <authorList>
            <person name="Thibeaux R."/>
            <person name="Iraola G."/>
            <person name="Ferres I."/>
            <person name="Bierque E."/>
            <person name="Girault D."/>
            <person name="Soupe-Gilbert M.E."/>
            <person name="Picardeau M."/>
            <person name="Goarant C."/>
        </authorList>
    </citation>
    <scope>NUCLEOTIDE SEQUENCE [LARGE SCALE GENOMIC DNA]</scope>
    <source>
        <strain evidence="2 3">ATI7-C-A5</strain>
    </source>
</reference>
<accession>A0AAE4QRE5</accession>
<gene>
    <name evidence="2" type="ORF">CH379_016755</name>
</gene>
<comment type="caution">
    <text evidence="2">The sequence shown here is derived from an EMBL/GenBank/DDBJ whole genome shotgun (WGS) entry which is preliminary data.</text>
</comment>
<feature type="transmembrane region" description="Helical" evidence="1">
    <location>
        <begin position="6"/>
        <end position="25"/>
    </location>
</feature>
<dbReference type="Proteomes" id="UP000232122">
    <property type="component" value="Unassembled WGS sequence"/>
</dbReference>
<name>A0AAE4QRE5_9LEPT</name>
<evidence type="ECO:0000256" key="1">
    <source>
        <dbReference type="SAM" id="Phobius"/>
    </source>
</evidence>
<protein>
    <submittedName>
        <fullName evidence="2">Uncharacterized protein</fullName>
    </submittedName>
</protein>